<dbReference type="EMBL" id="PP579741">
    <property type="protein sequence ID" value="XAG95821.1"/>
    <property type="molecule type" value="Genomic_DNA"/>
</dbReference>
<evidence type="ECO:0000313" key="1">
    <source>
        <dbReference type="EMBL" id="XAG95821.1"/>
    </source>
</evidence>
<gene>
    <name evidence="1" type="ORF">U7154_000054</name>
</gene>
<evidence type="ECO:0000313" key="2">
    <source>
        <dbReference type="Proteomes" id="UP001437386"/>
    </source>
</evidence>
<name>A0AAX4Q6I6_9CAUD</name>
<organism evidence="1 2">
    <name type="scientific">Enterobacter phage KKP_3711</name>
    <dbReference type="NCBI Taxonomy" id="3109398"/>
    <lineage>
        <taxon>Viruses</taxon>
        <taxon>Duplodnaviria</taxon>
        <taxon>Heunggongvirae</taxon>
        <taxon>Uroviricota</taxon>
        <taxon>Caudoviricetes</taxon>
        <taxon>Demerecviridae</taxon>
        <taxon>Markadamsvirinae</taxon>
    </lineage>
</organism>
<protein>
    <submittedName>
        <fullName evidence="1">Uncharacterized protein</fullName>
    </submittedName>
</protein>
<dbReference type="Proteomes" id="UP001437386">
    <property type="component" value="Segment"/>
</dbReference>
<keyword evidence="2" id="KW-1185">Reference proteome</keyword>
<proteinExistence type="predicted"/>
<sequence>MDLSEILNGYLNEEKQFNDCFIQMFVNSDNSLAFADFNRVHDTNFTHKQIIKAIQDLTGSKVVKYSIPEYEPSLFEDFKEAYEFGLYKVAKDWNFYLHTIYGKVLPRGELLGWIAKQHPKRVQGSFLPTHDGNLYAKEESVPRPSAGSEEA</sequence>
<reference evidence="1 2" key="1">
    <citation type="submission" date="2024-04" db="EMBL/GenBank/DDBJ databases">
        <authorList>
            <person name="Wojcicki M."/>
            <person name="Srednicka P."/>
            <person name="Shymialevich D."/>
            <person name="Sokolowska B."/>
        </authorList>
    </citation>
    <scope>NUCLEOTIDE SEQUENCE [LARGE SCALE GENOMIC DNA]</scope>
</reference>
<accession>A0AAX4Q6I6</accession>